<dbReference type="PANTHER" id="PTHR40942:SF4">
    <property type="entry name" value="CYTOCHROME C5"/>
    <property type="match status" value="1"/>
</dbReference>
<dbReference type="NCBIfam" id="TIGR00668">
    <property type="entry name" value="apaH"/>
    <property type="match status" value="1"/>
</dbReference>
<dbReference type="PANTHER" id="PTHR40942">
    <property type="match status" value="1"/>
</dbReference>
<dbReference type="EC" id="3.6.1.41" evidence="5"/>
<dbReference type="HAMAP" id="MF_00199">
    <property type="entry name" value="ApaH"/>
    <property type="match status" value="1"/>
</dbReference>
<dbReference type="EMBL" id="AP028961">
    <property type="protein sequence ID" value="BET44369.1"/>
    <property type="molecule type" value="Genomic_DNA"/>
</dbReference>
<reference evidence="7" key="1">
    <citation type="journal article" date="2023" name="Front. Microbiol.">
        <title>Genome analysis of Candidatus Aschnera chinzeii, the bacterial endosymbiont of the blood-sucking bat fly Penicillidia jenynsii (Insecta: Diptera: Nycteribiidae).</title>
        <authorList>
            <person name="Koga R."/>
            <person name="Moriyama M."/>
            <person name="Nozaki T."/>
            <person name="Fukatsu T."/>
        </authorList>
    </citation>
    <scope>NUCLEOTIDE SEQUENCE</scope>
    <source>
        <strain evidence="7">Kw-01</strain>
    </source>
</reference>
<evidence type="ECO:0000256" key="1">
    <source>
        <dbReference type="ARBA" id="ARBA00003413"/>
    </source>
</evidence>
<dbReference type="NCBIfam" id="NF001204">
    <property type="entry name" value="PRK00166.1"/>
    <property type="match status" value="1"/>
</dbReference>
<gene>
    <name evidence="5 7" type="primary">apaH</name>
    <name evidence="7" type="ORF">ACHINZ_0390</name>
</gene>
<dbReference type="SUPFAM" id="SSF56300">
    <property type="entry name" value="Metallo-dependent phosphatases"/>
    <property type="match status" value="1"/>
</dbReference>
<comment type="catalytic activity">
    <reaction evidence="4 5">
        <text>P(1),P(4)-bis(5'-adenosyl) tetraphosphate + H2O = 2 ADP + 2 H(+)</text>
        <dbReference type="Rhea" id="RHEA:24252"/>
        <dbReference type="ChEBI" id="CHEBI:15377"/>
        <dbReference type="ChEBI" id="CHEBI:15378"/>
        <dbReference type="ChEBI" id="CHEBI:58141"/>
        <dbReference type="ChEBI" id="CHEBI:456216"/>
        <dbReference type="EC" id="3.6.1.41"/>
    </reaction>
</comment>
<dbReference type="InterPro" id="IPR029052">
    <property type="entry name" value="Metallo-depent_PP-like"/>
</dbReference>
<protein>
    <recommendedName>
        <fullName evidence="5">Bis(5'-nucleosyl)-tetraphosphatase, symmetrical</fullName>
        <ecNumber evidence="5">3.6.1.41</ecNumber>
    </recommendedName>
    <alternativeName>
        <fullName evidence="5">Ap4A hydrolase</fullName>
    </alternativeName>
    <alternativeName>
        <fullName evidence="5">Diadenosine 5',5'''-P1,P4-tetraphosphate pyrophosphohydrolase</fullName>
    </alternativeName>
    <alternativeName>
        <fullName evidence="5">Diadenosine tetraphosphatase</fullName>
    </alternativeName>
</protein>
<evidence type="ECO:0000256" key="3">
    <source>
        <dbReference type="ARBA" id="ARBA00022801"/>
    </source>
</evidence>
<evidence type="ECO:0000256" key="5">
    <source>
        <dbReference type="HAMAP-Rule" id="MF_00199"/>
    </source>
</evidence>
<proteinExistence type="inferred from homology"/>
<dbReference type="InterPro" id="IPR004617">
    <property type="entry name" value="ApaH"/>
</dbReference>
<evidence type="ECO:0000313" key="7">
    <source>
        <dbReference type="EMBL" id="BET44369.1"/>
    </source>
</evidence>
<sequence length="274" mass="32159">MNTYLIGDVHGCLQELKTLLKKVNFNLNTDTVWFTGDLVSRGPKSLEVLRYIKHLGSSAKIVLGNHDLELINTYVNKTYNKKTDDFKKILLAYDANELIHWLRCQPLLQIDKNKKIIMSHAGISPEWTLHTAIKCAYEINFLLRSNKYKMFFKNIYNNNTTYQWTNKNKLQKILRLQYSINAFTRMRFCNLDGTLNMQFKGNPKNTPLTVLPWFNMPLKIPKYYNIIFGHWSALEGKNTPNKIYALDTGCCWGGKLTLLDWKKKIYYYQSSFKK</sequence>
<comment type="function">
    <text evidence="1 5">Hydrolyzes diadenosine 5',5'''-P1,P4-tetraphosphate to yield ADP.</text>
</comment>
<dbReference type="CDD" id="cd07422">
    <property type="entry name" value="MPP_ApaH"/>
    <property type="match status" value="1"/>
</dbReference>
<reference evidence="7" key="2">
    <citation type="submission" date="2023-10" db="EMBL/GenBank/DDBJ databases">
        <authorList>
            <person name="Koga R."/>
            <person name="Fukatsu T."/>
        </authorList>
    </citation>
    <scope>NUCLEOTIDE SEQUENCE</scope>
    <source>
        <strain evidence="7">Kw-01</strain>
    </source>
</reference>
<evidence type="ECO:0000259" key="6">
    <source>
        <dbReference type="Pfam" id="PF00149"/>
    </source>
</evidence>
<organism evidence="7">
    <name type="scientific">Candidatus Aschnera chinzeii</name>
    <dbReference type="NCBI Taxonomy" id="1485666"/>
    <lineage>
        <taxon>Bacteria</taxon>
        <taxon>Pseudomonadati</taxon>
        <taxon>Pseudomonadota</taxon>
        <taxon>Gammaproteobacteria</taxon>
        <taxon>Enterobacterales</taxon>
        <taxon>Enterobacteriaceae</taxon>
        <taxon>Candidatus Aschnera</taxon>
    </lineage>
</organism>
<name>A0AAT9G3S4_9ENTR</name>
<dbReference type="Pfam" id="PF00149">
    <property type="entry name" value="Metallophos"/>
    <property type="match status" value="1"/>
</dbReference>
<evidence type="ECO:0000256" key="2">
    <source>
        <dbReference type="ARBA" id="ARBA00005419"/>
    </source>
</evidence>
<keyword evidence="3 5" id="KW-0378">Hydrolase</keyword>
<accession>A0AAT9G3S4</accession>
<dbReference type="PIRSF" id="PIRSF000903">
    <property type="entry name" value="B5n-ttraPtase_sm"/>
    <property type="match status" value="1"/>
</dbReference>
<comment type="similarity">
    <text evidence="2 5">Belongs to the Ap4A hydrolase family.</text>
</comment>
<dbReference type="InterPro" id="IPR004843">
    <property type="entry name" value="Calcineurin-like_PHP"/>
</dbReference>
<dbReference type="Gene3D" id="3.60.21.10">
    <property type="match status" value="1"/>
</dbReference>
<evidence type="ECO:0000256" key="4">
    <source>
        <dbReference type="ARBA" id="ARBA00049417"/>
    </source>
</evidence>
<feature type="domain" description="Calcineurin-like phosphoesterase" evidence="6">
    <location>
        <begin position="1"/>
        <end position="167"/>
    </location>
</feature>
<dbReference type="GO" id="GO:0008803">
    <property type="term" value="F:bis(5'-nucleosyl)-tetraphosphatase (symmetrical) activity"/>
    <property type="evidence" value="ECO:0007669"/>
    <property type="project" value="UniProtKB-UniRule"/>
</dbReference>
<dbReference type="AlphaFoldDB" id="A0AAT9G3S4"/>